<evidence type="ECO:0000313" key="2">
    <source>
        <dbReference type="EMBL" id="ROI64770.1"/>
    </source>
</evidence>
<protein>
    <submittedName>
        <fullName evidence="2">Uncharacterized protein</fullName>
    </submittedName>
</protein>
<feature type="compositionally biased region" description="Basic and acidic residues" evidence="1">
    <location>
        <begin position="74"/>
        <end position="84"/>
    </location>
</feature>
<keyword evidence="3" id="KW-1185">Reference proteome</keyword>
<reference evidence="2 3" key="1">
    <citation type="submission" date="2018-10" db="EMBL/GenBank/DDBJ databases">
        <title>Genome assembly for a Yunnan-Guizhou Plateau 3E fish, Anabarilius grahami (Regan), and its evolutionary and genetic applications.</title>
        <authorList>
            <person name="Jiang W."/>
        </authorList>
    </citation>
    <scope>NUCLEOTIDE SEQUENCE [LARGE SCALE GENOMIC DNA]</scope>
    <source>
        <strain evidence="2">AG-KIZ</strain>
        <tissue evidence="2">Muscle</tissue>
    </source>
</reference>
<organism evidence="2 3">
    <name type="scientific">Anabarilius grahami</name>
    <name type="common">Kanglang fish</name>
    <name type="synonym">Barilius grahami</name>
    <dbReference type="NCBI Taxonomy" id="495550"/>
    <lineage>
        <taxon>Eukaryota</taxon>
        <taxon>Metazoa</taxon>
        <taxon>Chordata</taxon>
        <taxon>Craniata</taxon>
        <taxon>Vertebrata</taxon>
        <taxon>Euteleostomi</taxon>
        <taxon>Actinopterygii</taxon>
        <taxon>Neopterygii</taxon>
        <taxon>Teleostei</taxon>
        <taxon>Ostariophysi</taxon>
        <taxon>Cypriniformes</taxon>
        <taxon>Xenocyprididae</taxon>
        <taxon>Xenocypridinae</taxon>
        <taxon>Xenocypridinae incertae sedis</taxon>
        <taxon>Anabarilius</taxon>
    </lineage>
</organism>
<accession>A0A3N0XLA3</accession>
<name>A0A3N0XLA3_ANAGA</name>
<comment type="caution">
    <text evidence="2">The sequence shown here is derived from an EMBL/GenBank/DDBJ whole genome shotgun (WGS) entry which is preliminary data.</text>
</comment>
<dbReference type="EMBL" id="RJVU01069905">
    <property type="protein sequence ID" value="ROI64770.1"/>
    <property type="molecule type" value="Genomic_DNA"/>
</dbReference>
<evidence type="ECO:0000256" key="1">
    <source>
        <dbReference type="SAM" id="MobiDB-lite"/>
    </source>
</evidence>
<sequence length="233" mass="27097">MHLTTDGALSERRSVIKPFRGTEFDDMRHYKRRSVSVQHDTCERFQTLGAGLWKQSGAQKEDDASQKITGRRLTHTDPDGSRCDSHRLSAGHNELLNHRYNYHINYLFTCHNTTSFYHIYNTTCTSIDYDYNTTYPGNIDNYNANFTSFDYNYSYNTTYTGNIDNYNANFTSFDYNYSYNTTYTGNNDNYNATFNTTDYNYNITYTGITTNDNSRAIYTTDYHGCNSCQSTNM</sequence>
<evidence type="ECO:0000313" key="3">
    <source>
        <dbReference type="Proteomes" id="UP000281406"/>
    </source>
</evidence>
<gene>
    <name evidence="2" type="ORF">DPX16_3317</name>
</gene>
<feature type="region of interest" description="Disordered" evidence="1">
    <location>
        <begin position="56"/>
        <end position="84"/>
    </location>
</feature>
<dbReference type="AlphaFoldDB" id="A0A3N0XLA3"/>
<proteinExistence type="predicted"/>
<dbReference type="Proteomes" id="UP000281406">
    <property type="component" value="Unassembled WGS sequence"/>
</dbReference>